<reference evidence="2" key="2">
    <citation type="submission" date="2023-11" db="EMBL/GenBank/DDBJ databases">
        <title>MicrobeMod: A computational toolkit for identifying prokaryotic methylation and restriction-modification with nanopore sequencing.</title>
        <authorList>
            <person name="Crits-Christoph A."/>
            <person name="Kang S.C."/>
            <person name="Lee H."/>
            <person name="Ostrov N."/>
        </authorList>
    </citation>
    <scope>NUCLEOTIDE SEQUENCE</scope>
    <source>
        <strain evidence="2">ATCC 51242</strain>
    </source>
</reference>
<evidence type="ECO:0000313" key="2">
    <source>
        <dbReference type="EMBL" id="MDX5892880.1"/>
    </source>
</evidence>
<organism evidence="1 3">
    <name type="scientific">Rubrobacter radiotolerans</name>
    <name type="common">Arthrobacter radiotolerans</name>
    <dbReference type="NCBI Taxonomy" id="42256"/>
    <lineage>
        <taxon>Bacteria</taxon>
        <taxon>Bacillati</taxon>
        <taxon>Actinomycetota</taxon>
        <taxon>Rubrobacteria</taxon>
        <taxon>Rubrobacterales</taxon>
        <taxon>Rubrobacteraceae</taxon>
        <taxon>Rubrobacter</taxon>
    </lineage>
</organism>
<dbReference type="SUPFAM" id="SSF50956">
    <property type="entry name" value="Thermostable phytase (3-phytase)"/>
    <property type="match status" value="1"/>
</dbReference>
<dbReference type="InterPro" id="IPR006311">
    <property type="entry name" value="TAT_signal"/>
</dbReference>
<dbReference type="RefSeq" id="WP_051589175.1">
    <property type="nucleotide sequence ID" value="NZ_CP007514.1"/>
</dbReference>
<dbReference type="PANTHER" id="PTHR35399:SF4">
    <property type="entry name" value="MEMBRANE PROTEIN"/>
    <property type="match status" value="1"/>
</dbReference>
<accession>A0A023X097</accession>
<dbReference type="HOGENOM" id="CLU_045986_1_0_11"/>
<gene>
    <name evidence="1" type="ORF">RradSPS_0186</name>
    <name evidence="2" type="ORF">SIL72_02445</name>
</gene>
<dbReference type="EMBL" id="CP007514">
    <property type="protein sequence ID" value="AHY45469.1"/>
    <property type="molecule type" value="Genomic_DNA"/>
</dbReference>
<dbReference type="EMBL" id="JAWXXX010000001">
    <property type="protein sequence ID" value="MDX5892880.1"/>
    <property type="molecule type" value="Genomic_DNA"/>
</dbReference>
<dbReference type="STRING" id="42256.RradSPS_0186"/>
<protein>
    <submittedName>
        <fullName evidence="2">DUF839 domain-containing protein</fullName>
    </submittedName>
    <submittedName>
        <fullName evidence="1">Putative phosphatase</fullName>
    </submittedName>
</protein>
<name>A0A023X097_RUBRA</name>
<evidence type="ECO:0000313" key="3">
    <source>
        <dbReference type="Proteomes" id="UP000025229"/>
    </source>
</evidence>
<dbReference type="PANTHER" id="PTHR35399">
    <property type="entry name" value="SLR8030 PROTEIN"/>
    <property type="match status" value="1"/>
</dbReference>
<keyword evidence="3" id="KW-1185">Reference proteome</keyword>
<dbReference type="eggNOG" id="COG3211">
    <property type="taxonomic scope" value="Bacteria"/>
</dbReference>
<dbReference type="Proteomes" id="UP001281130">
    <property type="component" value="Unassembled WGS sequence"/>
</dbReference>
<proteinExistence type="predicted"/>
<dbReference type="InterPro" id="IPR008557">
    <property type="entry name" value="PhoX"/>
</dbReference>
<evidence type="ECO:0000313" key="1">
    <source>
        <dbReference type="EMBL" id="AHY45469.1"/>
    </source>
</evidence>
<dbReference type="KEGG" id="rrd:RradSPS_0186"/>
<reference evidence="1 3" key="1">
    <citation type="submission" date="2014-03" db="EMBL/GenBank/DDBJ databases">
        <title>Complete genome sequence of the Radio-Resistant Rubrobacter radiotolerans RSPS-4.</title>
        <authorList>
            <person name="Egas C.C."/>
            <person name="Barroso C.C."/>
            <person name="Froufe H.J.C."/>
            <person name="Pacheco J.J."/>
            <person name="Albuquerque L.L."/>
            <person name="da Costa M.M.S."/>
        </authorList>
    </citation>
    <scope>NUCLEOTIDE SEQUENCE [LARGE SCALE GENOMIC DNA]</scope>
    <source>
        <strain evidence="1 3">RSPS-4</strain>
    </source>
</reference>
<dbReference type="PROSITE" id="PS51318">
    <property type="entry name" value="TAT"/>
    <property type="match status" value="1"/>
</dbReference>
<dbReference type="AlphaFoldDB" id="A0A023X097"/>
<sequence>MSIEQRRDAGGISRRKFLGLGGASAAFLAGSAVLGPLQTLGIRSALGAPMQRAEGYGPLVEAGDLLLPRGFSYRIISRAGEPMSDGNPTPTYFDGMAAYRGPRGTTVLIRNHENRRSTGRGGETDVVVPPEFRYDTDPRFNAGNTKLVVGANREVREDFAVLGGTSTNCAGGPMPWGSWIACEEVFQDGKEPHGYNFEIPAGAEGPVAPEPIKAAGRFVHEAVAWTGGVLYQTEDIRTNSCFYRYVPEGRISHAGQLARSRGTLQALRIVGEPNRNTDKGFPVGEPFPVDWVTVDDPDPPTDTVRFQAAAKGAALFDRQEGAWVGGGKVYFDCTSGGDADSGQVWEFDPRGQTLTLIYESPGPEELESPDNMVVVPRTGDILLCEDGDEPQHVRGVTQRGEIYDFARSVTNDSEFCGACFSPDGNTLFVNQQGGPAGPEGGVTYAIRGPFARRKSGPRHR</sequence>
<dbReference type="Pfam" id="PF05787">
    <property type="entry name" value="PhoX"/>
    <property type="match status" value="2"/>
</dbReference>
<dbReference type="Proteomes" id="UP000025229">
    <property type="component" value="Chromosome"/>
</dbReference>